<dbReference type="Pfam" id="PF07690">
    <property type="entry name" value="MFS_1"/>
    <property type="match status" value="1"/>
</dbReference>
<accession>A0A831TGE6</accession>
<dbReference type="SUPFAM" id="SSF103473">
    <property type="entry name" value="MFS general substrate transporter"/>
    <property type="match status" value="1"/>
</dbReference>
<dbReference type="Gene3D" id="1.20.1720.10">
    <property type="entry name" value="Multidrug resistance protein D"/>
    <property type="match status" value="1"/>
</dbReference>
<evidence type="ECO:0000256" key="3">
    <source>
        <dbReference type="ARBA" id="ARBA00022448"/>
    </source>
</evidence>
<evidence type="ECO:0000256" key="4">
    <source>
        <dbReference type="ARBA" id="ARBA00022475"/>
    </source>
</evidence>
<feature type="transmembrane region" description="Helical" evidence="8">
    <location>
        <begin position="239"/>
        <end position="264"/>
    </location>
</feature>
<dbReference type="PANTHER" id="PTHR42718">
    <property type="entry name" value="MAJOR FACILITATOR SUPERFAMILY MULTIDRUG TRANSPORTER MFSC"/>
    <property type="match status" value="1"/>
</dbReference>
<proteinExistence type="inferred from homology"/>
<dbReference type="PROSITE" id="PS50850">
    <property type="entry name" value="MFS"/>
    <property type="match status" value="1"/>
</dbReference>
<feature type="transmembrane region" description="Helical" evidence="8">
    <location>
        <begin position="426"/>
        <end position="445"/>
    </location>
</feature>
<keyword evidence="5 8" id="KW-0812">Transmembrane</keyword>
<feature type="transmembrane region" description="Helical" evidence="8">
    <location>
        <begin position="136"/>
        <end position="155"/>
    </location>
</feature>
<gene>
    <name evidence="10" type="ORF">ENP34_08930</name>
</gene>
<feature type="transmembrane region" description="Helical" evidence="8">
    <location>
        <begin position="505"/>
        <end position="522"/>
    </location>
</feature>
<feature type="transmembrane region" description="Helical" evidence="8">
    <location>
        <begin position="79"/>
        <end position="102"/>
    </location>
</feature>
<feature type="transmembrane region" description="Helical" evidence="8">
    <location>
        <begin position="51"/>
        <end position="67"/>
    </location>
</feature>
<name>A0A831TGE6_9BACT</name>
<feature type="transmembrane region" description="Helical" evidence="8">
    <location>
        <begin position="293"/>
        <end position="313"/>
    </location>
</feature>
<evidence type="ECO:0000313" key="10">
    <source>
        <dbReference type="EMBL" id="HEG91551.1"/>
    </source>
</evidence>
<feature type="transmembrane region" description="Helical" evidence="8">
    <location>
        <begin position="167"/>
        <end position="187"/>
    </location>
</feature>
<feature type="transmembrane region" description="Helical" evidence="8">
    <location>
        <begin position="108"/>
        <end position="129"/>
    </location>
</feature>
<evidence type="ECO:0000256" key="8">
    <source>
        <dbReference type="SAM" id="Phobius"/>
    </source>
</evidence>
<feature type="transmembrane region" description="Helical" evidence="8">
    <location>
        <begin position="12"/>
        <end position="39"/>
    </location>
</feature>
<feature type="domain" description="Major facilitator superfamily (MFS) profile" evidence="9">
    <location>
        <begin position="13"/>
        <end position="527"/>
    </location>
</feature>
<evidence type="ECO:0000256" key="6">
    <source>
        <dbReference type="ARBA" id="ARBA00022989"/>
    </source>
</evidence>
<dbReference type="GO" id="GO:0005886">
    <property type="term" value="C:plasma membrane"/>
    <property type="evidence" value="ECO:0007669"/>
    <property type="project" value="UniProtKB-SubCell"/>
</dbReference>
<protein>
    <submittedName>
        <fullName evidence="10">DHA2 family efflux MFS transporter permease subunit</fullName>
    </submittedName>
</protein>
<feature type="transmembrane region" description="Helical" evidence="8">
    <location>
        <begin position="386"/>
        <end position="406"/>
    </location>
</feature>
<feature type="transmembrane region" description="Helical" evidence="8">
    <location>
        <begin position="354"/>
        <end position="374"/>
    </location>
</feature>
<evidence type="ECO:0000256" key="2">
    <source>
        <dbReference type="ARBA" id="ARBA00008537"/>
    </source>
</evidence>
<feature type="transmembrane region" description="Helical" evidence="8">
    <location>
        <begin position="319"/>
        <end position="342"/>
    </location>
</feature>
<dbReference type="AlphaFoldDB" id="A0A831TGE6"/>
<dbReference type="CDD" id="cd17321">
    <property type="entry name" value="MFS_MMR_MDR_like"/>
    <property type="match status" value="1"/>
</dbReference>
<reference evidence="10" key="1">
    <citation type="journal article" date="2020" name="mSystems">
        <title>Genome- and Community-Level Interaction Insights into Carbon Utilization and Element Cycling Functions of Hydrothermarchaeota in Hydrothermal Sediment.</title>
        <authorList>
            <person name="Zhou Z."/>
            <person name="Liu Y."/>
            <person name="Xu W."/>
            <person name="Pan J."/>
            <person name="Luo Z.H."/>
            <person name="Li M."/>
        </authorList>
    </citation>
    <scope>NUCLEOTIDE SEQUENCE [LARGE SCALE GENOMIC DNA]</scope>
    <source>
        <strain evidence="10">SpSt-210</strain>
    </source>
</reference>
<evidence type="ECO:0000256" key="5">
    <source>
        <dbReference type="ARBA" id="ARBA00022692"/>
    </source>
</evidence>
<keyword evidence="6 8" id="KW-1133">Transmembrane helix</keyword>
<dbReference type="InterPro" id="IPR004638">
    <property type="entry name" value="EmrB-like"/>
</dbReference>
<keyword evidence="7 8" id="KW-0472">Membrane</keyword>
<dbReference type="PANTHER" id="PTHR42718:SF9">
    <property type="entry name" value="MAJOR FACILITATOR SUPERFAMILY MULTIDRUG TRANSPORTER MFSC"/>
    <property type="match status" value="1"/>
</dbReference>
<evidence type="ECO:0000256" key="1">
    <source>
        <dbReference type="ARBA" id="ARBA00004651"/>
    </source>
</evidence>
<dbReference type="Gene3D" id="1.20.1250.20">
    <property type="entry name" value="MFS general substrate transporter like domains"/>
    <property type="match status" value="1"/>
</dbReference>
<evidence type="ECO:0000259" key="9">
    <source>
        <dbReference type="PROSITE" id="PS50850"/>
    </source>
</evidence>
<dbReference type="InterPro" id="IPR020846">
    <property type="entry name" value="MFS_dom"/>
</dbReference>
<keyword evidence="4" id="KW-1003">Cell membrane</keyword>
<comment type="subcellular location">
    <subcellularLocation>
        <location evidence="1">Cell membrane</location>
        <topology evidence="1">Multi-pass membrane protein</topology>
    </subcellularLocation>
</comment>
<sequence>MSESNLGTGRWFGLGFLAVGLAMIIVDATIVNVAVPSIIADLQIAVTDAEWINTVYSLVFAALLISVGRIGDLIGRKRVYLGGLVLFVLASLLCGAAPSGGWLITARALQGIGAALILPSTLSSVNAMFRGRERGIAFGIWGSVIGGMAALGPLVGGWLTTSYSWHWAFYVNLPIGVVAFAGTALLVPETRDPAAQRGLDPLGIVLSSTGFAALVFGLIEGERYGWLRPAIPFRIGDWSWPLSSLSPVPVTLGLAALLIPLFFAHQRWRGDRGRPVLVDLALFRYRSFRWGNLTALIVSLGEFGMVFVLPLFLQAVLGYSAFETGVVLLALAVGAFIAGPAAAGLAQRFGPRRVVTAGMALEAVGLLGLAALLSPETSGIRLAPALLVYGVGVGLATAQLTSVILAEVPATRSGQASGIQSTTRQIGSALGIAILGTLLAAGLATSTRDRLEGTPGIPQAQVIEISQLVKRTAGQVLPELRRQPGSEPVVEAIEEAFTWAARRDAVVAAGFILVGFAASWLLPDVSGLQRQAGAAETVETAVGHPSS</sequence>
<feature type="transmembrane region" description="Helical" evidence="8">
    <location>
        <begin position="199"/>
        <end position="219"/>
    </location>
</feature>
<comment type="caution">
    <text evidence="10">The sequence shown here is derived from an EMBL/GenBank/DDBJ whole genome shotgun (WGS) entry which is preliminary data.</text>
</comment>
<organism evidence="10">
    <name type="scientific">Thermorudis peleae</name>
    <dbReference type="NCBI Taxonomy" id="1382356"/>
    <lineage>
        <taxon>Bacteria</taxon>
        <taxon>Pseudomonadati</taxon>
        <taxon>Thermomicrobiota</taxon>
        <taxon>Thermomicrobia</taxon>
        <taxon>Thermomicrobia incertae sedis</taxon>
        <taxon>Thermorudis</taxon>
    </lineage>
</organism>
<comment type="similarity">
    <text evidence="2">Belongs to the major facilitator superfamily. EmrB family.</text>
</comment>
<dbReference type="InterPro" id="IPR036259">
    <property type="entry name" value="MFS_trans_sf"/>
</dbReference>
<evidence type="ECO:0000256" key="7">
    <source>
        <dbReference type="ARBA" id="ARBA00023136"/>
    </source>
</evidence>
<dbReference type="GO" id="GO:0022857">
    <property type="term" value="F:transmembrane transporter activity"/>
    <property type="evidence" value="ECO:0007669"/>
    <property type="project" value="InterPro"/>
</dbReference>
<dbReference type="PRINTS" id="PR01036">
    <property type="entry name" value="TCRTETB"/>
</dbReference>
<dbReference type="InterPro" id="IPR011701">
    <property type="entry name" value="MFS"/>
</dbReference>
<dbReference type="EMBL" id="DSIY01000208">
    <property type="protein sequence ID" value="HEG91551.1"/>
    <property type="molecule type" value="Genomic_DNA"/>
</dbReference>
<keyword evidence="3" id="KW-0813">Transport</keyword>
<dbReference type="NCBIfam" id="TIGR00711">
    <property type="entry name" value="efflux_EmrB"/>
    <property type="match status" value="1"/>
</dbReference>